<comment type="caution">
    <text evidence="2">The sequence shown here is derived from an EMBL/GenBank/DDBJ whole genome shotgun (WGS) entry which is preliminary data.</text>
</comment>
<dbReference type="EMBL" id="PRFA01000040">
    <property type="protein sequence ID" value="PWU92034.1"/>
    <property type="molecule type" value="Genomic_DNA"/>
</dbReference>
<dbReference type="Proteomes" id="UP000246121">
    <property type="component" value="Unassembled WGS sequence"/>
</dbReference>
<dbReference type="VEuPathDB" id="TriTrypDB:TcG_03174"/>
<proteinExistence type="predicted"/>
<feature type="region of interest" description="Disordered" evidence="1">
    <location>
        <begin position="214"/>
        <end position="284"/>
    </location>
</feature>
<evidence type="ECO:0000313" key="2">
    <source>
        <dbReference type="EMBL" id="PWU92034.1"/>
    </source>
</evidence>
<dbReference type="VEuPathDB" id="TriTrypDB:C3747_241g19"/>
<dbReference type="VEuPathDB" id="TriTrypDB:TcCLB.510285.30"/>
<feature type="compositionally biased region" description="Basic and acidic residues" evidence="1">
    <location>
        <begin position="232"/>
        <end position="243"/>
    </location>
</feature>
<dbReference type="PANTHER" id="PTHR38150">
    <property type="entry name" value="EF-HAND DOMAIN-CONTAINING PROTEIN"/>
    <property type="match status" value="1"/>
</dbReference>
<dbReference type="PANTHER" id="PTHR38150:SF1">
    <property type="entry name" value="PFU DOMAIN-CONTAINING PROTEIN"/>
    <property type="match status" value="1"/>
</dbReference>
<feature type="compositionally biased region" description="Polar residues" evidence="1">
    <location>
        <begin position="264"/>
        <end position="284"/>
    </location>
</feature>
<dbReference type="VEuPathDB" id="TriTrypDB:Tc_MARK_7161"/>
<feature type="region of interest" description="Disordered" evidence="1">
    <location>
        <begin position="450"/>
        <end position="495"/>
    </location>
</feature>
<dbReference type="VEuPathDB" id="TriTrypDB:TCSYLVIO_008221"/>
<dbReference type="VEuPathDB" id="TriTrypDB:TcBrA4_0025610"/>
<dbReference type="VEuPathDB" id="TriTrypDB:TcCLB.503823.140"/>
<feature type="compositionally biased region" description="Basic and acidic residues" evidence="1">
    <location>
        <begin position="479"/>
        <end position="493"/>
    </location>
</feature>
<feature type="region of interest" description="Disordered" evidence="1">
    <location>
        <begin position="56"/>
        <end position="86"/>
    </location>
</feature>
<protein>
    <submittedName>
        <fullName evidence="2">Uncharacterized protein</fullName>
    </submittedName>
</protein>
<feature type="compositionally biased region" description="Low complexity" evidence="1">
    <location>
        <begin position="450"/>
        <end position="465"/>
    </location>
</feature>
<reference evidence="2 3" key="1">
    <citation type="journal article" date="2018" name="Microb. Genom.">
        <title>Expanding an expanded genome: long-read sequencing of Trypanosoma cruzi.</title>
        <authorList>
            <person name="Berna L."/>
            <person name="Rodriguez M."/>
            <person name="Chiribao M.L."/>
            <person name="Parodi-Talice A."/>
            <person name="Pita S."/>
            <person name="Rijo G."/>
            <person name="Alvarez-Valin F."/>
            <person name="Robello C."/>
        </authorList>
    </citation>
    <scope>NUCLEOTIDE SEQUENCE [LARGE SCALE GENOMIC DNA]</scope>
    <source>
        <strain evidence="2 3">Dm28c</strain>
    </source>
</reference>
<feature type="compositionally biased region" description="Basic and acidic residues" evidence="1">
    <location>
        <begin position="76"/>
        <end position="86"/>
    </location>
</feature>
<sequence length="634" mass="70699">MPTMEAFSAGEAAHMFRPKINRNSRRLVSGSFSVEERQNHDIMRRERHRQELLARAEEERQRNETFAPVTNPRARRSNDTVDGHENSRTALIRKVHMNSVEETFHPVINIKSQRMVANGTWKSTHQQSQEAFRRVRALWRTHAGVGSGEITLGGVYAALKELGLQAPSAVVDKFLMALGLDESAGRRCVPYDRFVKVFTTVLRAALIPVAVKNNTVNDDSHDDGDSASSVGGKEKPETDEPIHPRSMSSQGPVPTMRHAKRLDSTTNGRRITVTDTSQTNTSRASVPVMQRPLRMKSGGTDAVPFDGEVNSPSPIAPSCSSRFRDPVMDDQRVLEGSPGLSRSPHPCLLETTKKKKTTYDPLEGCTFAPTINKRVKVVSSTPLTAKKEGSENDGGEPFLQIKRKSSVVVYKSKEERELEECTFAPNTARFHKDRDSLAWWTREPFVGAGTESTAASASGSLLTAEDPPVKGGAEEDTEEKQGKCRRSSSDGRWHQQAVIRNPSPLPIAMGFDKAVQRMLEARKKARPKFEEMLRASTEESHKPLQPTVVEPFSLQAEARHLHREQQKPVLYVDVDLPSGKTGRIGVHRGDEAADLAKRFGDAYGLNEELRQRLELLLSEKLRELLKENGRTLWL</sequence>
<gene>
    <name evidence="2" type="ORF">C4B63_40g88</name>
</gene>
<dbReference type="VEuPathDB" id="TriTrypDB:TCDM_02226"/>
<name>A0A2V2V6W8_TRYCR</name>
<evidence type="ECO:0000256" key="1">
    <source>
        <dbReference type="SAM" id="MobiDB-lite"/>
    </source>
</evidence>
<accession>A0A2V2V6W8</accession>
<dbReference type="VEuPathDB" id="TriTrypDB:TcCL_NonESM01728"/>
<dbReference type="AlphaFoldDB" id="A0A2V2V6W8"/>
<dbReference type="VEuPathDB" id="TriTrypDB:BCY84_11690"/>
<dbReference type="VEuPathDB" id="TriTrypDB:C4B63_40g88"/>
<evidence type="ECO:0000313" key="3">
    <source>
        <dbReference type="Proteomes" id="UP000246121"/>
    </source>
</evidence>
<organism evidence="2 3">
    <name type="scientific">Trypanosoma cruzi</name>
    <dbReference type="NCBI Taxonomy" id="5693"/>
    <lineage>
        <taxon>Eukaryota</taxon>
        <taxon>Discoba</taxon>
        <taxon>Euglenozoa</taxon>
        <taxon>Kinetoplastea</taxon>
        <taxon>Metakinetoplastina</taxon>
        <taxon>Trypanosomatida</taxon>
        <taxon>Trypanosomatidae</taxon>
        <taxon>Trypanosoma</taxon>
        <taxon>Schizotrypanum</taxon>
    </lineage>
</organism>
<dbReference type="VEuPathDB" id="TriTrypDB:ECC02_008691"/>